<feature type="region of interest" description="Disordered" evidence="1">
    <location>
        <begin position="97"/>
        <end position="145"/>
    </location>
</feature>
<accession>A0A4Y7R4V3</accession>
<evidence type="ECO:0000313" key="3">
    <source>
        <dbReference type="Proteomes" id="UP000298030"/>
    </source>
</evidence>
<proteinExistence type="predicted"/>
<keyword evidence="3" id="KW-1185">Reference proteome</keyword>
<dbReference type="EMBL" id="QPFP01000648">
    <property type="protein sequence ID" value="TEB04064.1"/>
    <property type="molecule type" value="Genomic_DNA"/>
</dbReference>
<evidence type="ECO:0000313" key="2">
    <source>
        <dbReference type="EMBL" id="TEB04064.1"/>
    </source>
</evidence>
<protein>
    <submittedName>
        <fullName evidence="2">Uncharacterized protein</fullName>
    </submittedName>
</protein>
<feature type="compositionally biased region" description="Polar residues" evidence="1">
    <location>
        <begin position="130"/>
        <end position="145"/>
    </location>
</feature>
<organism evidence="2 3">
    <name type="scientific">Coprinellus micaceus</name>
    <name type="common">Glistening ink-cap mushroom</name>
    <name type="synonym">Coprinus micaceus</name>
    <dbReference type="NCBI Taxonomy" id="71717"/>
    <lineage>
        <taxon>Eukaryota</taxon>
        <taxon>Fungi</taxon>
        <taxon>Dikarya</taxon>
        <taxon>Basidiomycota</taxon>
        <taxon>Agaricomycotina</taxon>
        <taxon>Agaricomycetes</taxon>
        <taxon>Agaricomycetidae</taxon>
        <taxon>Agaricales</taxon>
        <taxon>Agaricineae</taxon>
        <taxon>Psathyrellaceae</taxon>
        <taxon>Coprinellus</taxon>
    </lineage>
</organism>
<reference evidence="2 3" key="1">
    <citation type="journal article" date="2019" name="Nat. Ecol. Evol.">
        <title>Megaphylogeny resolves global patterns of mushroom evolution.</title>
        <authorList>
            <person name="Varga T."/>
            <person name="Krizsan K."/>
            <person name="Foldi C."/>
            <person name="Dima B."/>
            <person name="Sanchez-Garcia M."/>
            <person name="Sanchez-Ramirez S."/>
            <person name="Szollosi G.J."/>
            <person name="Szarkandi J.G."/>
            <person name="Papp V."/>
            <person name="Albert L."/>
            <person name="Andreopoulos W."/>
            <person name="Angelini C."/>
            <person name="Antonin V."/>
            <person name="Barry K.W."/>
            <person name="Bougher N.L."/>
            <person name="Buchanan P."/>
            <person name="Buyck B."/>
            <person name="Bense V."/>
            <person name="Catcheside P."/>
            <person name="Chovatia M."/>
            <person name="Cooper J."/>
            <person name="Damon W."/>
            <person name="Desjardin D."/>
            <person name="Finy P."/>
            <person name="Geml J."/>
            <person name="Haridas S."/>
            <person name="Hughes K."/>
            <person name="Justo A."/>
            <person name="Karasinski D."/>
            <person name="Kautmanova I."/>
            <person name="Kiss B."/>
            <person name="Kocsube S."/>
            <person name="Kotiranta H."/>
            <person name="LaButti K.M."/>
            <person name="Lechner B.E."/>
            <person name="Liimatainen K."/>
            <person name="Lipzen A."/>
            <person name="Lukacs Z."/>
            <person name="Mihaltcheva S."/>
            <person name="Morgado L.N."/>
            <person name="Niskanen T."/>
            <person name="Noordeloos M.E."/>
            <person name="Ohm R.A."/>
            <person name="Ortiz-Santana B."/>
            <person name="Ovrebo C."/>
            <person name="Racz N."/>
            <person name="Riley R."/>
            <person name="Savchenko A."/>
            <person name="Shiryaev A."/>
            <person name="Soop K."/>
            <person name="Spirin V."/>
            <person name="Szebenyi C."/>
            <person name="Tomsovsky M."/>
            <person name="Tulloss R.E."/>
            <person name="Uehling J."/>
            <person name="Grigoriev I.V."/>
            <person name="Vagvolgyi C."/>
            <person name="Papp T."/>
            <person name="Martin F.M."/>
            <person name="Miettinen O."/>
            <person name="Hibbett D.S."/>
            <person name="Nagy L.G."/>
        </authorList>
    </citation>
    <scope>NUCLEOTIDE SEQUENCE [LARGE SCALE GENOMIC DNA]</scope>
    <source>
        <strain evidence="2 3">FP101781</strain>
    </source>
</reference>
<name>A0A4Y7R4V3_COPMI</name>
<sequence>MKLLRKFDEDLKPMIEREVHGNRDALDNIQTRWKKLKEDILMTAQEEAHKRASMVKKNLHNWERRRELILQQEEFDNEARIRLQEIDDEIKVWKAKKQGRKKQGIPSKCYKSLRHSLHATPPPPRKWSKLQHNTTTPYRCWNTTE</sequence>
<dbReference type="AlphaFoldDB" id="A0A4Y7R4V3"/>
<evidence type="ECO:0000256" key="1">
    <source>
        <dbReference type="SAM" id="MobiDB-lite"/>
    </source>
</evidence>
<comment type="caution">
    <text evidence="2">The sequence shown here is derived from an EMBL/GenBank/DDBJ whole genome shotgun (WGS) entry which is preliminary data.</text>
</comment>
<dbReference type="Proteomes" id="UP000298030">
    <property type="component" value="Unassembled WGS sequence"/>
</dbReference>
<gene>
    <name evidence="2" type="ORF">FA13DRAFT_1907747</name>
</gene>